<dbReference type="InterPro" id="IPR019888">
    <property type="entry name" value="Tscrpt_reg_AsnC-like"/>
</dbReference>
<evidence type="ECO:0000256" key="2">
    <source>
        <dbReference type="ARBA" id="ARBA00023125"/>
    </source>
</evidence>
<keyword evidence="3" id="KW-0804">Transcription</keyword>
<evidence type="ECO:0000313" key="5">
    <source>
        <dbReference type="EMBL" id="MCV2879920.1"/>
    </source>
</evidence>
<dbReference type="Gene3D" id="1.10.10.10">
    <property type="entry name" value="Winged helix-like DNA-binding domain superfamily/Winged helix DNA-binding domain"/>
    <property type="match status" value="1"/>
</dbReference>
<dbReference type="SMART" id="SM00344">
    <property type="entry name" value="HTH_ASNC"/>
    <property type="match status" value="1"/>
</dbReference>
<protein>
    <submittedName>
        <fullName evidence="5">Lrp/AsnC family transcriptional regulator</fullName>
    </submittedName>
</protein>
<keyword evidence="2" id="KW-0238">DNA-binding</keyword>
<accession>A0ABT3A1P8</accession>
<dbReference type="PANTHER" id="PTHR30154:SF53">
    <property type="entry name" value="HTH-TYPE TRANSCRIPTIONAL REGULATOR LRPC"/>
    <property type="match status" value="1"/>
</dbReference>
<reference evidence="5 6" key="1">
    <citation type="submission" date="2022-10" db="EMBL/GenBank/DDBJ databases">
        <title>Sinirhodobacter sp. nov., isolated from ocean surface sediments.</title>
        <authorList>
            <person name="He W."/>
            <person name="Wang L."/>
            <person name="Zhang D.-F."/>
        </authorList>
    </citation>
    <scope>NUCLEOTIDE SEQUENCE [LARGE SCALE GENOMIC DNA]</scope>
    <source>
        <strain evidence="5 6">WL0115</strain>
    </source>
</reference>
<keyword evidence="6" id="KW-1185">Reference proteome</keyword>
<dbReference type="RefSeq" id="WP_263848357.1">
    <property type="nucleotide sequence ID" value="NZ_JAOWKW010000012.1"/>
</dbReference>
<evidence type="ECO:0000256" key="3">
    <source>
        <dbReference type="ARBA" id="ARBA00023163"/>
    </source>
</evidence>
<dbReference type="Proteomes" id="UP001526166">
    <property type="component" value="Unassembled WGS sequence"/>
</dbReference>
<name>A0ABT3A1P8_9RHOB</name>
<dbReference type="InterPro" id="IPR019887">
    <property type="entry name" value="Tscrpt_reg_AsnC/Lrp_C"/>
</dbReference>
<dbReference type="Gene3D" id="3.30.70.920">
    <property type="match status" value="1"/>
</dbReference>
<proteinExistence type="predicted"/>
<gene>
    <name evidence="5" type="ORF">OE699_13800</name>
</gene>
<evidence type="ECO:0000313" key="6">
    <source>
        <dbReference type="Proteomes" id="UP001526166"/>
    </source>
</evidence>
<dbReference type="PRINTS" id="PR00033">
    <property type="entry name" value="HTHASNC"/>
</dbReference>
<sequence>MDELDQAIVGLLSSDARMSLSTLARRLKVARSTVQARLERLETSGVIAGYTVKLGEAARAGRLRASALLEIEPRAQAAILSRLKSIPEVERVLTTSGRVDLLLQLAVSSTQQLDKVLDDIGGIPGVQSTESLIHLSTKLDRAV</sequence>
<dbReference type="InterPro" id="IPR000485">
    <property type="entry name" value="AsnC-type_HTH_dom"/>
</dbReference>
<keyword evidence="1" id="KW-0805">Transcription regulation</keyword>
<dbReference type="InterPro" id="IPR036390">
    <property type="entry name" value="WH_DNA-bd_sf"/>
</dbReference>
<dbReference type="SUPFAM" id="SSF54909">
    <property type="entry name" value="Dimeric alpha+beta barrel"/>
    <property type="match status" value="1"/>
</dbReference>
<dbReference type="InterPro" id="IPR011008">
    <property type="entry name" value="Dimeric_a/b-barrel"/>
</dbReference>
<dbReference type="PANTHER" id="PTHR30154">
    <property type="entry name" value="LEUCINE-RESPONSIVE REGULATORY PROTEIN"/>
    <property type="match status" value="1"/>
</dbReference>
<dbReference type="Pfam" id="PF13404">
    <property type="entry name" value="HTH_AsnC-type"/>
    <property type="match status" value="1"/>
</dbReference>
<dbReference type="Pfam" id="PF01037">
    <property type="entry name" value="AsnC_trans_reg"/>
    <property type="match status" value="1"/>
</dbReference>
<comment type="caution">
    <text evidence="5">The sequence shown here is derived from an EMBL/GenBank/DDBJ whole genome shotgun (WGS) entry which is preliminary data.</text>
</comment>
<feature type="domain" description="HTH asnC-type" evidence="4">
    <location>
        <begin position="1"/>
        <end position="63"/>
    </location>
</feature>
<evidence type="ECO:0000259" key="4">
    <source>
        <dbReference type="PROSITE" id="PS50956"/>
    </source>
</evidence>
<dbReference type="InterPro" id="IPR036388">
    <property type="entry name" value="WH-like_DNA-bd_sf"/>
</dbReference>
<dbReference type="SUPFAM" id="SSF46785">
    <property type="entry name" value="Winged helix' DNA-binding domain"/>
    <property type="match status" value="1"/>
</dbReference>
<organism evidence="5 6">
    <name type="scientific">Sedimentimonas flavescens</name>
    <dbReference type="NCBI Taxonomy" id="2851012"/>
    <lineage>
        <taxon>Bacteria</taxon>
        <taxon>Pseudomonadati</taxon>
        <taxon>Pseudomonadota</taxon>
        <taxon>Alphaproteobacteria</taxon>
        <taxon>Rhodobacterales</taxon>
        <taxon>Rhodobacter group</taxon>
        <taxon>Sedimentimonas</taxon>
    </lineage>
</organism>
<evidence type="ECO:0000256" key="1">
    <source>
        <dbReference type="ARBA" id="ARBA00023015"/>
    </source>
</evidence>
<dbReference type="PROSITE" id="PS50956">
    <property type="entry name" value="HTH_ASNC_2"/>
    <property type="match status" value="1"/>
</dbReference>
<dbReference type="EMBL" id="JAOWKW010000012">
    <property type="protein sequence ID" value="MCV2879920.1"/>
    <property type="molecule type" value="Genomic_DNA"/>
</dbReference>